<proteinExistence type="predicted"/>
<name>A0A1L7CXD8_9CORY</name>
<dbReference type="Proteomes" id="UP000185469">
    <property type="component" value="Chromosome"/>
</dbReference>
<feature type="transmembrane region" description="Helical" evidence="1">
    <location>
        <begin position="87"/>
        <end position="112"/>
    </location>
</feature>
<keyword evidence="1" id="KW-1133">Transmembrane helix</keyword>
<keyword evidence="1" id="KW-0812">Transmembrane</keyword>
<feature type="transmembrane region" description="Helical" evidence="1">
    <location>
        <begin position="124"/>
        <end position="142"/>
    </location>
</feature>
<protein>
    <recommendedName>
        <fullName evidence="4">DoxX family protein</fullName>
    </recommendedName>
</protein>
<evidence type="ECO:0000313" key="3">
    <source>
        <dbReference type="Proteomes" id="UP000185469"/>
    </source>
</evidence>
<accession>A0A1L7CXD8</accession>
<dbReference type="AlphaFoldDB" id="A0A1L7CXD8"/>
<organism evidence="2 3">
    <name type="scientific">Corynebacterium sphenisci DSM 44792</name>
    <dbReference type="NCBI Taxonomy" id="1437874"/>
    <lineage>
        <taxon>Bacteria</taxon>
        <taxon>Bacillati</taxon>
        <taxon>Actinomycetota</taxon>
        <taxon>Actinomycetes</taxon>
        <taxon>Mycobacteriales</taxon>
        <taxon>Corynebacteriaceae</taxon>
        <taxon>Corynebacterium</taxon>
    </lineage>
</organism>
<dbReference type="KEGG" id="csph:CSPHI_05095"/>
<dbReference type="EMBL" id="CP009248">
    <property type="protein sequence ID" value="APT90514.1"/>
    <property type="molecule type" value="Genomic_DNA"/>
</dbReference>
<keyword evidence="3" id="KW-1185">Reference proteome</keyword>
<gene>
    <name evidence="2" type="ORF">CSPHI_05095</name>
</gene>
<sequence>MTIPHDPLPPRWRPAVAGRFFTAVLLLFSAEASVRAVDYLGGHRPDLAAELAIIDRTMPIPAWGAVLAVTALLAVAGTVISQPRLVILAGILGGAAYAALAGGTALALLGLGVGFDGARAPVDFASKAIIWWIIAAASWWSGHVECQRRRMDDGAACRRGS</sequence>
<evidence type="ECO:0008006" key="4">
    <source>
        <dbReference type="Google" id="ProtNLM"/>
    </source>
</evidence>
<feature type="transmembrane region" description="Helical" evidence="1">
    <location>
        <begin position="60"/>
        <end position="80"/>
    </location>
</feature>
<dbReference type="RefSeq" id="WP_075691770.1">
    <property type="nucleotide sequence ID" value="NZ_CP009248.1"/>
</dbReference>
<keyword evidence="1" id="KW-0472">Membrane</keyword>
<reference evidence="2 3" key="1">
    <citation type="submission" date="2014-08" db="EMBL/GenBank/DDBJ databases">
        <title>Complete genome sequence of Corynebacterium sphenisci CECT 5990(T) (=DSM 44792(T)), isolated from healthy wild penguins.</title>
        <authorList>
            <person name="Ruckert C."/>
            <person name="Albersmeier A."/>
            <person name="Winkler A."/>
            <person name="Kalinowski J."/>
        </authorList>
    </citation>
    <scope>NUCLEOTIDE SEQUENCE [LARGE SCALE GENOMIC DNA]</scope>
    <source>
        <strain evidence="2 3">DSM 44792</strain>
    </source>
</reference>
<dbReference type="STRING" id="1437874.CSPHI_05095"/>
<evidence type="ECO:0000256" key="1">
    <source>
        <dbReference type="SAM" id="Phobius"/>
    </source>
</evidence>
<evidence type="ECO:0000313" key="2">
    <source>
        <dbReference type="EMBL" id="APT90514.1"/>
    </source>
</evidence>